<dbReference type="SUPFAM" id="SSF56219">
    <property type="entry name" value="DNase I-like"/>
    <property type="match status" value="1"/>
</dbReference>
<name>A0A316TQF8_9ACTN</name>
<protein>
    <recommendedName>
        <fullName evidence="2">Endonuclease/exonuclease/phosphatase domain-containing protein</fullName>
    </recommendedName>
</protein>
<gene>
    <name evidence="3" type="ORF">DJ010_02200</name>
</gene>
<evidence type="ECO:0000313" key="3">
    <source>
        <dbReference type="EMBL" id="PWN04472.1"/>
    </source>
</evidence>
<dbReference type="InterPro" id="IPR005135">
    <property type="entry name" value="Endo/exonuclease/phosphatase"/>
</dbReference>
<keyword evidence="4" id="KW-1185">Reference proteome</keyword>
<dbReference type="InterPro" id="IPR036691">
    <property type="entry name" value="Endo/exonu/phosph_ase_sf"/>
</dbReference>
<dbReference type="AlphaFoldDB" id="A0A316TQF8"/>
<evidence type="ECO:0000313" key="4">
    <source>
        <dbReference type="Proteomes" id="UP000245507"/>
    </source>
</evidence>
<dbReference type="Gene3D" id="3.60.10.10">
    <property type="entry name" value="Endonuclease/exonuclease/phosphatase"/>
    <property type="match status" value="1"/>
</dbReference>
<evidence type="ECO:0000256" key="1">
    <source>
        <dbReference type="SAM" id="MobiDB-lite"/>
    </source>
</evidence>
<dbReference type="GO" id="GO:0003824">
    <property type="term" value="F:catalytic activity"/>
    <property type="evidence" value="ECO:0007669"/>
    <property type="project" value="InterPro"/>
</dbReference>
<reference evidence="3 4" key="1">
    <citation type="submission" date="2018-05" db="EMBL/GenBank/DDBJ databases">
        <title>Nocardioides silvaticus genome.</title>
        <authorList>
            <person name="Li C."/>
            <person name="Wang G."/>
        </authorList>
    </citation>
    <scope>NUCLEOTIDE SEQUENCE [LARGE SCALE GENOMIC DNA]</scope>
    <source>
        <strain evidence="3 4">CCTCC AB 2018079</strain>
    </source>
</reference>
<organism evidence="3 4">
    <name type="scientific">Nocardioides silvaticus</name>
    <dbReference type="NCBI Taxonomy" id="2201891"/>
    <lineage>
        <taxon>Bacteria</taxon>
        <taxon>Bacillati</taxon>
        <taxon>Actinomycetota</taxon>
        <taxon>Actinomycetes</taxon>
        <taxon>Propionibacteriales</taxon>
        <taxon>Nocardioidaceae</taxon>
        <taxon>Nocardioides</taxon>
    </lineage>
</organism>
<dbReference type="Pfam" id="PF03372">
    <property type="entry name" value="Exo_endo_phos"/>
    <property type="match status" value="1"/>
</dbReference>
<feature type="domain" description="Endonuclease/exonuclease/phosphatase" evidence="2">
    <location>
        <begin position="98"/>
        <end position="333"/>
    </location>
</feature>
<feature type="region of interest" description="Disordered" evidence="1">
    <location>
        <begin position="13"/>
        <end position="74"/>
    </location>
</feature>
<accession>A0A316TQF8</accession>
<dbReference type="EMBL" id="QGDD01000001">
    <property type="protein sequence ID" value="PWN04472.1"/>
    <property type="molecule type" value="Genomic_DNA"/>
</dbReference>
<evidence type="ECO:0000259" key="2">
    <source>
        <dbReference type="Pfam" id="PF03372"/>
    </source>
</evidence>
<dbReference type="Proteomes" id="UP000245507">
    <property type="component" value="Unassembled WGS sequence"/>
</dbReference>
<feature type="compositionally biased region" description="Low complexity" evidence="1">
    <location>
        <begin position="13"/>
        <end position="27"/>
    </location>
</feature>
<proteinExistence type="predicted"/>
<feature type="compositionally biased region" description="Basic and acidic residues" evidence="1">
    <location>
        <begin position="44"/>
        <end position="68"/>
    </location>
</feature>
<comment type="caution">
    <text evidence="3">The sequence shown here is derived from an EMBL/GenBank/DDBJ whole genome shotgun (WGS) entry which is preliminary data.</text>
</comment>
<sequence>MLVAALLAVGRFATANDETTATDATAEIPTESASDDTETGPTEPPRDKKRDKPEKNKSAKKNTGESKAEKRRKRILRNRVQMAADGLPAAEATFRLASFNILGASHTAPGGNKKGYAGGTSRTGWALQLIRGNNVSVVGLQEYEKSQHATWSRLTGGGWGVYPGLQVGNKGVRNSISWNNAVWELVQAHTIPIPYFHGNLVPMPYIQLKHRATGRLAWFINIHNPASTRGPAQHWRDAATAKEIALMNQLQAPESPGKLGVPTFLMGDFNEKSEAFCRVTANANAQAANGGTRSPCRLPSNHGIDWIFGSTPGVTFSNYHRIDGGLVNRVSDHPLIFADVTLTGEAPYLEP</sequence>